<accession>A0A378YAB0</accession>
<evidence type="ECO:0000313" key="3">
    <source>
        <dbReference type="Proteomes" id="UP000255467"/>
    </source>
</evidence>
<dbReference type="SUPFAM" id="SSF53474">
    <property type="entry name" value="alpha/beta-Hydrolases"/>
    <property type="match status" value="1"/>
</dbReference>
<dbReference type="OrthoDB" id="334507at2"/>
<protein>
    <submittedName>
        <fullName evidence="2">Soluble epoxide hydrolase</fullName>
        <ecNumber evidence="2">3.3.2.10</ecNumber>
    </submittedName>
</protein>
<dbReference type="Gene3D" id="3.40.50.1820">
    <property type="entry name" value="alpha/beta hydrolase"/>
    <property type="match status" value="1"/>
</dbReference>
<dbReference type="PANTHER" id="PTHR43798">
    <property type="entry name" value="MONOACYLGLYCEROL LIPASE"/>
    <property type="match status" value="1"/>
</dbReference>
<dbReference type="Proteomes" id="UP000255467">
    <property type="component" value="Unassembled WGS sequence"/>
</dbReference>
<dbReference type="GO" id="GO:0047372">
    <property type="term" value="F:monoacylglycerol lipase activity"/>
    <property type="evidence" value="ECO:0007669"/>
    <property type="project" value="TreeGrafter"/>
</dbReference>
<feature type="domain" description="AB hydrolase-1" evidence="1">
    <location>
        <begin position="31"/>
        <end position="173"/>
    </location>
</feature>
<organism evidence="2 3">
    <name type="scientific">Nocardia otitidiscaviarum</name>
    <dbReference type="NCBI Taxonomy" id="1823"/>
    <lineage>
        <taxon>Bacteria</taxon>
        <taxon>Bacillati</taxon>
        <taxon>Actinomycetota</taxon>
        <taxon>Actinomycetes</taxon>
        <taxon>Mycobacteriales</taxon>
        <taxon>Nocardiaceae</taxon>
        <taxon>Nocardia</taxon>
    </lineage>
</organism>
<dbReference type="RefSeq" id="WP_039817691.1">
    <property type="nucleotide sequence ID" value="NZ_UGRY01000002.1"/>
</dbReference>
<gene>
    <name evidence="2" type="ORF">NCTC1934_01235</name>
</gene>
<keyword evidence="3" id="KW-1185">Reference proteome</keyword>
<dbReference type="STRING" id="1406858.GCA_000710895_05671"/>
<dbReference type="EMBL" id="UGRY01000002">
    <property type="protein sequence ID" value="SUA73788.1"/>
    <property type="molecule type" value="Genomic_DNA"/>
</dbReference>
<evidence type="ECO:0000313" key="2">
    <source>
        <dbReference type="EMBL" id="SUA73788.1"/>
    </source>
</evidence>
<sequence length="288" mass="32866">MRAELEHWLTAGKFFPFSGYRVFYRRSGRGPALLLVHGYPFNSFDWHRIWFRLTERYDVLAPDMLGMGFSDKPLRHHYSVLEHADMHEALLRAQGVEEVLILAHDLGVSVVQEMLARRITDPALPRIRAVAFLNGGLFPEVYRPRLVQRVLSSPAGDVLGPLLPPPLLRLAVREVFGPDTKPSAADMRDFLDIVEYNHGRWVNHKVGRFTLERARYRERWVEPLAKATVPLRFINGAVDPNSGAHMAARYREVVPDPDVVSLDRIGHWPQLEAPEATFEAADAFFTGR</sequence>
<dbReference type="GO" id="GO:0004301">
    <property type="term" value="F:epoxide hydrolase activity"/>
    <property type="evidence" value="ECO:0007669"/>
    <property type="project" value="UniProtKB-EC"/>
</dbReference>
<dbReference type="PANTHER" id="PTHR43798:SF33">
    <property type="entry name" value="HYDROLASE, PUTATIVE (AFU_ORTHOLOGUE AFUA_2G14860)-RELATED"/>
    <property type="match status" value="1"/>
</dbReference>
<proteinExistence type="predicted"/>
<dbReference type="InterPro" id="IPR000073">
    <property type="entry name" value="AB_hydrolase_1"/>
</dbReference>
<dbReference type="InterPro" id="IPR029058">
    <property type="entry name" value="AB_hydrolase_fold"/>
</dbReference>
<dbReference type="EC" id="3.3.2.10" evidence="2"/>
<dbReference type="Pfam" id="PF00561">
    <property type="entry name" value="Abhydrolase_1"/>
    <property type="match status" value="1"/>
</dbReference>
<keyword evidence="2" id="KW-0378">Hydrolase</keyword>
<dbReference type="AlphaFoldDB" id="A0A378YAB0"/>
<dbReference type="InterPro" id="IPR050266">
    <property type="entry name" value="AB_hydrolase_sf"/>
</dbReference>
<dbReference type="GO" id="GO:0046464">
    <property type="term" value="P:acylglycerol catabolic process"/>
    <property type="evidence" value="ECO:0007669"/>
    <property type="project" value="TreeGrafter"/>
</dbReference>
<reference evidence="2 3" key="1">
    <citation type="submission" date="2018-06" db="EMBL/GenBank/DDBJ databases">
        <authorList>
            <consortium name="Pathogen Informatics"/>
            <person name="Doyle S."/>
        </authorList>
    </citation>
    <scope>NUCLEOTIDE SEQUENCE [LARGE SCALE GENOMIC DNA]</scope>
    <source>
        <strain evidence="2 3">NCTC1934</strain>
    </source>
</reference>
<name>A0A378YAB0_9NOCA</name>
<evidence type="ECO:0000259" key="1">
    <source>
        <dbReference type="Pfam" id="PF00561"/>
    </source>
</evidence>
<dbReference type="GO" id="GO:0016020">
    <property type="term" value="C:membrane"/>
    <property type="evidence" value="ECO:0007669"/>
    <property type="project" value="TreeGrafter"/>
</dbReference>